<dbReference type="Proteomes" id="UP001060085">
    <property type="component" value="Linkage Group LG02"/>
</dbReference>
<proteinExistence type="predicted"/>
<organism evidence="1 2">
    <name type="scientific">Catharanthus roseus</name>
    <name type="common">Madagascar periwinkle</name>
    <name type="synonym">Vinca rosea</name>
    <dbReference type="NCBI Taxonomy" id="4058"/>
    <lineage>
        <taxon>Eukaryota</taxon>
        <taxon>Viridiplantae</taxon>
        <taxon>Streptophyta</taxon>
        <taxon>Embryophyta</taxon>
        <taxon>Tracheophyta</taxon>
        <taxon>Spermatophyta</taxon>
        <taxon>Magnoliopsida</taxon>
        <taxon>eudicotyledons</taxon>
        <taxon>Gunneridae</taxon>
        <taxon>Pentapetalae</taxon>
        <taxon>asterids</taxon>
        <taxon>lamiids</taxon>
        <taxon>Gentianales</taxon>
        <taxon>Apocynaceae</taxon>
        <taxon>Rauvolfioideae</taxon>
        <taxon>Vinceae</taxon>
        <taxon>Catharanthinae</taxon>
        <taxon>Catharanthus</taxon>
    </lineage>
</organism>
<protein>
    <submittedName>
        <fullName evidence="1">Uncharacterized protein</fullName>
    </submittedName>
</protein>
<accession>A0ACC0BWD7</accession>
<name>A0ACC0BWD7_CATRO</name>
<reference evidence="2" key="1">
    <citation type="journal article" date="2023" name="Nat. Plants">
        <title>Single-cell RNA sequencing provides a high-resolution roadmap for understanding the multicellular compartmentation of specialized metabolism.</title>
        <authorList>
            <person name="Sun S."/>
            <person name="Shen X."/>
            <person name="Li Y."/>
            <person name="Li Y."/>
            <person name="Wang S."/>
            <person name="Li R."/>
            <person name="Zhang H."/>
            <person name="Shen G."/>
            <person name="Guo B."/>
            <person name="Wei J."/>
            <person name="Xu J."/>
            <person name="St-Pierre B."/>
            <person name="Chen S."/>
            <person name="Sun C."/>
        </authorList>
    </citation>
    <scope>NUCLEOTIDE SEQUENCE [LARGE SCALE GENOMIC DNA]</scope>
</reference>
<evidence type="ECO:0000313" key="2">
    <source>
        <dbReference type="Proteomes" id="UP001060085"/>
    </source>
</evidence>
<keyword evidence="2" id="KW-1185">Reference proteome</keyword>
<comment type="caution">
    <text evidence="1">The sequence shown here is derived from an EMBL/GenBank/DDBJ whole genome shotgun (WGS) entry which is preliminary data.</text>
</comment>
<gene>
    <name evidence="1" type="ORF">M9H77_07953</name>
</gene>
<sequence>MAELRLKRRGPPPLETFITNQSHWESARRRNLRDRPKRKDRPPFYSGFYCEDPPSPSLLSASVPFSQPQLPVSRLATGLAFVVHGQNGFRLSANNKIQVFSPGSLLKLEFDTKKVASEGWRKGQKEL</sequence>
<dbReference type="EMBL" id="CM044702">
    <property type="protein sequence ID" value="KAI5677003.1"/>
    <property type="molecule type" value="Genomic_DNA"/>
</dbReference>
<evidence type="ECO:0000313" key="1">
    <source>
        <dbReference type="EMBL" id="KAI5677003.1"/>
    </source>
</evidence>